<protein>
    <recommendedName>
        <fullName evidence="1">DUF7192 domain-containing protein</fullName>
    </recommendedName>
</protein>
<sequence length="281" mass="31748">MGRRLIDNSELNVIKYDGLPDFFSALKKNRVSGRDNSSDTGSYDFTGTHSFQEAYNLMVKGDRESYDMVVKLKKMTDALFRMDKSVKRKPVVAPEGYQPHVPNAIKGLPNSMMSQQRVKAEKKVIDVFYNSSISWMEDPENLAYRGAIMLSAIQTLETKGYSINLYLGKLSNSGYEDKLTGFVVNIKHSYQRLNVFKSSFYLVNPSFLRRISFRVLEVEPDMVDLTNHGYGSVVSKSSYGNKLTEHILDNAVIFDSSVGIDINNDSSENLRAVKKLFGGRL</sequence>
<feature type="domain" description="DUF7192" evidence="1">
    <location>
        <begin position="1"/>
        <end position="280"/>
    </location>
</feature>
<dbReference type="Pfam" id="PF23822">
    <property type="entry name" value="DUF7192"/>
    <property type="match status" value="1"/>
</dbReference>
<dbReference type="Proteomes" id="UP000028568">
    <property type="component" value="Segment"/>
</dbReference>
<dbReference type="RefSeq" id="YP_009098181.1">
    <property type="nucleotide sequence ID" value="NC_025417.1"/>
</dbReference>
<dbReference type="KEGG" id="vg:22276444"/>
<evidence type="ECO:0000313" key="2">
    <source>
        <dbReference type="EMBL" id="AFX93298.1"/>
    </source>
</evidence>
<organism evidence="2 3">
    <name type="scientific">Staphylococcus phage Team1</name>
    <dbReference type="NCBI Taxonomy" id="1262512"/>
    <lineage>
        <taxon>Viruses</taxon>
        <taxon>Duplodnaviria</taxon>
        <taxon>Heunggongvirae</taxon>
        <taxon>Uroviricota</taxon>
        <taxon>Caudoviricetes</taxon>
        <taxon>Herelleviridae</taxon>
        <taxon>Twortvirinae</taxon>
        <taxon>Kayvirus</taxon>
        <taxon>Kayvirus G1</taxon>
    </lineage>
</organism>
<proteinExistence type="predicted"/>
<reference evidence="2 3" key="1">
    <citation type="journal article" date="2014" name="PLoS ONE">
        <title>Improving the Safety of Staphylococcus aureus Polyvalent Phages by Their Production on a Staphylococcus xylosus Strain.</title>
        <authorList>
            <person name="El Haddad L."/>
            <person name="Ben Abdallah N."/>
            <person name="Plante P.L."/>
            <person name="Dumaresq J."/>
            <person name="Katsarava R."/>
            <person name="Labrie S."/>
            <person name="Corbeil J."/>
            <person name="St-Gelais D."/>
            <person name="Moineau S."/>
        </authorList>
    </citation>
    <scope>NUCLEOTIDE SEQUENCE [LARGE SCALE GENOMIC DNA]</scope>
</reference>
<name>A0A075BEL8_9CAUD</name>
<dbReference type="InterPro" id="IPR055616">
    <property type="entry name" value="DUF7192"/>
</dbReference>
<evidence type="ECO:0000259" key="1">
    <source>
        <dbReference type="Pfam" id="PF23822"/>
    </source>
</evidence>
<dbReference type="EMBL" id="KC012913">
    <property type="protein sequence ID" value="AFX93298.1"/>
    <property type="molecule type" value="Genomic_DNA"/>
</dbReference>
<accession>A0A075BEL8</accession>
<evidence type="ECO:0000313" key="3">
    <source>
        <dbReference type="Proteomes" id="UP000028568"/>
    </source>
</evidence>
<dbReference type="GeneID" id="22276444"/>